<dbReference type="PANTHER" id="PTHR15261">
    <property type="entry name" value="THROMBOSPONDIN-TYPE LAMININ G DOMAIN AND EAR REPEAT-CONTAINING"/>
    <property type="match status" value="1"/>
</dbReference>
<dbReference type="SUPFAM" id="SSF49899">
    <property type="entry name" value="Concanavalin A-like lectins/glucanases"/>
    <property type="match status" value="1"/>
</dbReference>
<dbReference type="Gene3D" id="2.60.120.200">
    <property type="match status" value="1"/>
</dbReference>
<protein>
    <submittedName>
        <fullName evidence="6">Thrombospondin type laminin G domain and EAR repeats</fullName>
    </submittedName>
</protein>
<reference evidence="6" key="1">
    <citation type="submission" date="2018-09" db="EMBL/GenBank/DDBJ databases">
        <title>Common duck and Muscovy duck high density SNP chip.</title>
        <authorList>
            <person name="Vignal A."/>
            <person name="Thebault N."/>
            <person name="Warren W.C."/>
        </authorList>
    </citation>
    <scope>NUCLEOTIDE SEQUENCE [LARGE SCALE GENOMIC DNA]</scope>
</reference>
<feature type="chain" id="PRO_5034522543" evidence="4">
    <location>
        <begin position="24"/>
        <end position="742"/>
    </location>
</feature>
<dbReference type="InterPro" id="IPR013320">
    <property type="entry name" value="ConA-like_dom_sf"/>
</dbReference>
<keyword evidence="3" id="KW-0677">Repeat</keyword>
<dbReference type="SUPFAM" id="SSF82171">
    <property type="entry name" value="DPP6 N-terminal domain-like"/>
    <property type="match status" value="1"/>
</dbReference>
<dbReference type="SMART" id="SM00210">
    <property type="entry name" value="TSPN"/>
    <property type="match status" value="1"/>
</dbReference>
<dbReference type="AlphaFoldDB" id="A0A8C3C6K0"/>
<dbReference type="InterPro" id="IPR048287">
    <property type="entry name" value="TSPN-like_N"/>
</dbReference>
<accession>A0A8C3C6K0</accession>
<dbReference type="Pfam" id="PF03736">
    <property type="entry name" value="EPTP"/>
    <property type="match status" value="5"/>
</dbReference>
<dbReference type="GO" id="GO:0032420">
    <property type="term" value="C:stereocilium"/>
    <property type="evidence" value="ECO:0007669"/>
    <property type="project" value="UniProtKB-SubCell"/>
</dbReference>
<dbReference type="InterPro" id="IPR009039">
    <property type="entry name" value="EAR"/>
</dbReference>
<keyword evidence="7" id="KW-1185">Reference proteome</keyword>
<evidence type="ECO:0000313" key="7">
    <source>
        <dbReference type="Proteomes" id="UP000694556"/>
    </source>
</evidence>
<proteinExistence type="predicted"/>
<dbReference type="Proteomes" id="UP000694556">
    <property type="component" value="Chromosome 9"/>
</dbReference>
<evidence type="ECO:0000256" key="3">
    <source>
        <dbReference type="ARBA" id="ARBA00022737"/>
    </source>
</evidence>
<dbReference type="Ensembl" id="ENSCMMT00000018463.1">
    <property type="protein sequence ID" value="ENSCMMP00000016785.1"/>
    <property type="gene ID" value="ENSCMMG00000010680.1"/>
</dbReference>
<evidence type="ECO:0000313" key="6">
    <source>
        <dbReference type="Ensembl" id="ENSCMMP00000016785.1"/>
    </source>
</evidence>
<feature type="signal peptide" evidence="4">
    <location>
        <begin position="1"/>
        <end position="23"/>
    </location>
</feature>
<keyword evidence="2 4" id="KW-0732">Signal</keyword>
<evidence type="ECO:0000256" key="2">
    <source>
        <dbReference type="ARBA" id="ARBA00022729"/>
    </source>
</evidence>
<dbReference type="InterPro" id="IPR005492">
    <property type="entry name" value="EPTP"/>
</dbReference>
<reference evidence="6" key="2">
    <citation type="submission" date="2025-08" db="UniProtKB">
        <authorList>
            <consortium name="Ensembl"/>
        </authorList>
    </citation>
    <scope>IDENTIFICATION</scope>
</reference>
<organism evidence="6 7">
    <name type="scientific">Cairina moschata</name>
    <name type="common">Muscovy duck</name>
    <dbReference type="NCBI Taxonomy" id="8855"/>
    <lineage>
        <taxon>Eukaryota</taxon>
        <taxon>Metazoa</taxon>
        <taxon>Chordata</taxon>
        <taxon>Craniata</taxon>
        <taxon>Vertebrata</taxon>
        <taxon>Euteleostomi</taxon>
        <taxon>Archelosauria</taxon>
        <taxon>Archosauria</taxon>
        <taxon>Dinosauria</taxon>
        <taxon>Saurischia</taxon>
        <taxon>Theropoda</taxon>
        <taxon>Coelurosauria</taxon>
        <taxon>Aves</taxon>
        <taxon>Neognathae</taxon>
        <taxon>Galloanserae</taxon>
        <taxon>Anseriformes</taxon>
        <taxon>Anatidae</taxon>
        <taxon>Anatinae</taxon>
        <taxon>Cairina</taxon>
    </lineage>
</organism>
<dbReference type="PROSITE" id="PS50912">
    <property type="entry name" value="EAR"/>
    <property type="match status" value="7"/>
</dbReference>
<name>A0A8C3C6K0_CAIMO</name>
<evidence type="ECO:0000259" key="5">
    <source>
        <dbReference type="SMART" id="SM00210"/>
    </source>
</evidence>
<sequence>MLPAPGAVLNWTHVCGLVACGSAEPPLCQPVGRMGLAASGASPLDGAAQAQCPKSGRGGWTPCGQPPMSASLLLWAVLLHWASGGGLARGGRTWQHCTDLRPLDILSEVVPAGGLARGLRVFQVQGMRGLQLAAAWPRALGFPASRLFVHCDRFPEEFSIIVTLRVLDVPTKRNEYVFTLMAEESPSVLVGLRYAPSKLHFLFWSQERSSGWQTRVTFRNISLADSRWHTLVLAVSGQSFSLTVDCSSPKDVVVETPFPASLSVKRARFYLGNRRRRKGLFTGLLRQLVLLPGADATPRICPAVNFEAATLSIPAVLQDVPVKSASNEVLKYPYETDMKVTLGSRPPCTKQEKAQFWFNAPRRGLYLCDGSTWISMLEAKQRLDYVEEHQSLVTNSETMGIEVFTIPKVGLFAATANRYSPPGSAVYKWTDGKFVPYQNIPTYQAQSWKYFTIGKKIFLAVANFEQNDRGQEFSVIYKWSHRKEKFITHQRITTHSARDWEAFVIEGEAFLAVVNHREGNNHNIDSVIYRWNPRTGLFETNQTIPTSGAYDWEFFTIGPYSFLAVANTFNGTSTKIYSHIYIWLRGSFQLFQSILTFGAADWEVFHIGDRVFLAVANSHSYDSGMPVPSNFYAINSSIYELNVTAQMFVKFQDLLTYSALDWEFFSMGDDSFLVVANSFDGFTFSVNSIIYRWQGYEGFVAVHHLPTVGCRDWEAFNTTEGSYLIYSSAKEPLSKVLKLKTT</sequence>
<feature type="domain" description="Thrombospondin-like N-terminal" evidence="5">
    <location>
        <begin position="112"/>
        <end position="294"/>
    </location>
</feature>
<dbReference type="PANTHER" id="PTHR15261:SF4">
    <property type="entry name" value="THROMBOSPONDIN-TYPE LAMININ G DOMAIN AND EAR REPEAT-CONTAINING PROTEIN"/>
    <property type="match status" value="1"/>
</dbReference>
<evidence type="ECO:0000256" key="1">
    <source>
        <dbReference type="ARBA" id="ARBA00004645"/>
    </source>
</evidence>
<reference evidence="6" key="3">
    <citation type="submission" date="2025-09" db="UniProtKB">
        <authorList>
            <consortium name="Ensembl"/>
        </authorList>
    </citation>
    <scope>IDENTIFICATION</scope>
</reference>
<dbReference type="GO" id="GO:0007165">
    <property type="term" value="P:signal transduction"/>
    <property type="evidence" value="ECO:0007669"/>
    <property type="project" value="TreeGrafter"/>
</dbReference>
<evidence type="ECO:0000256" key="4">
    <source>
        <dbReference type="SAM" id="SignalP"/>
    </source>
</evidence>
<comment type="subcellular location">
    <subcellularLocation>
        <location evidence="1">Cell projection</location>
        <location evidence="1">Stereocilium</location>
    </subcellularLocation>
</comment>